<keyword evidence="1" id="KW-1133">Transmembrane helix</keyword>
<proteinExistence type="predicted"/>
<evidence type="ECO:0000256" key="1">
    <source>
        <dbReference type="SAM" id="Phobius"/>
    </source>
</evidence>
<gene>
    <name evidence="2" type="ORF">COV01_02190</name>
</gene>
<dbReference type="InterPro" id="IPR007211">
    <property type="entry name" value="DUF378"/>
</dbReference>
<sequence>MKGLHMAECILLWIGGINWGLVGIGMWAGSDWNVVSWLLGSWGWLEALVYVLVGLSALHMIFAHKSHCRMCEASGSVQM</sequence>
<protein>
    <submittedName>
        <fullName evidence="2">DUF378 domain-containing protein</fullName>
    </submittedName>
</protein>
<evidence type="ECO:0000313" key="2">
    <source>
        <dbReference type="EMBL" id="PJE74284.1"/>
    </source>
</evidence>
<accession>A0A2M8LCD8</accession>
<organism evidence="2 3">
    <name type="scientific">Candidatus Taylorbacteria bacterium CG10_big_fil_rev_8_21_14_0_10_41_48</name>
    <dbReference type="NCBI Taxonomy" id="1975024"/>
    <lineage>
        <taxon>Bacteria</taxon>
        <taxon>Candidatus Tayloriibacteriota</taxon>
    </lineage>
</organism>
<feature type="transmembrane region" description="Helical" evidence="1">
    <location>
        <begin position="41"/>
        <end position="62"/>
    </location>
</feature>
<dbReference type="PANTHER" id="PTHR37304">
    <property type="entry name" value="MEMBRANE PROTEIN-RELATED"/>
    <property type="match status" value="1"/>
</dbReference>
<dbReference type="EMBL" id="PFEQ01000009">
    <property type="protein sequence ID" value="PJE74284.1"/>
    <property type="molecule type" value="Genomic_DNA"/>
</dbReference>
<dbReference type="AlphaFoldDB" id="A0A2M8LCD8"/>
<dbReference type="Pfam" id="PF04070">
    <property type="entry name" value="DUF378"/>
    <property type="match status" value="1"/>
</dbReference>
<comment type="caution">
    <text evidence="2">The sequence shown here is derived from an EMBL/GenBank/DDBJ whole genome shotgun (WGS) entry which is preliminary data.</text>
</comment>
<feature type="transmembrane region" description="Helical" evidence="1">
    <location>
        <begin position="9"/>
        <end position="29"/>
    </location>
</feature>
<dbReference type="PANTHER" id="PTHR37304:SF1">
    <property type="entry name" value="MEMBRANE PROTEIN"/>
    <property type="match status" value="1"/>
</dbReference>
<name>A0A2M8LCD8_9BACT</name>
<keyword evidence="1" id="KW-0472">Membrane</keyword>
<keyword evidence="1" id="KW-0812">Transmembrane</keyword>
<reference evidence="3" key="1">
    <citation type="submission" date="2017-09" db="EMBL/GenBank/DDBJ databases">
        <title>Depth-based differentiation of microbial function through sediment-hosted aquifers and enrichment of novel symbionts in the deep terrestrial subsurface.</title>
        <authorList>
            <person name="Probst A.J."/>
            <person name="Ladd B."/>
            <person name="Jarett J.K."/>
            <person name="Geller-Mcgrath D.E."/>
            <person name="Sieber C.M.K."/>
            <person name="Emerson J.B."/>
            <person name="Anantharaman K."/>
            <person name="Thomas B.C."/>
            <person name="Malmstrom R."/>
            <person name="Stieglmeier M."/>
            <person name="Klingl A."/>
            <person name="Woyke T."/>
            <person name="Ryan C.M."/>
            <person name="Banfield J.F."/>
        </authorList>
    </citation>
    <scope>NUCLEOTIDE SEQUENCE [LARGE SCALE GENOMIC DNA]</scope>
</reference>
<evidence type="ECO:0000313" key="3">
    <source>
        <dbReference type="Proteomes" id="UP000228700"/>
    </source>
</evidence>
<dbReference type="Proteomes" id="UP000228700">
    <property type="component" value="Unassembled WGS sequence"/>
</dbReference>